<name>A0A1W6Z0C8_9BORD</name>
<gene>
    <name evidence="1" type="ORF">CAL13_10875</name>
</gene>
<keyword evidence="2" id="KW-1185">Reference proteome</keyword>
<reference evidence="1 2" key="1">
    <citation type="submission" date="2017-05" db="EMBL/GenBank/DDBJ databases">
        <title>Complete and WGS of Bordetella genogroups.</title>
        <authorList>
            <person name="Spilker T."/>
            <person name="LiPuma J."/>
        </authorList>
    </citation>
    <scope>NUCLEOTIDE SEQUENCE [LARGE SCALE GENOMIC DNA]</scope>
    <source>
        <strain evidence="1 2">AU17164</strain>
    </source>
</reference>
<proteinExistence type="predicted"/>
<evidence type="ECO:0000313" key="2">
    <source>
        <dbReference type="Proteomes" id="UP000194139"/>
    </source>
</evidence>
<accession>A0A1W6Z0C8</accession>
<protein>
    <submittedName>
        <fullName evidence="1">Uncharacterized protein</fullName>
    </submittedName>
</protein>
<sequence length="127" mass="14599">MGHHPIQLVFSKPTVFLFKGQAHAGNQPIWAQRWIGRELASAIRDQLIRKIQTRVPSLLVDDARARFDVPGTLNHDQYLGLHAGHCAQRGYRPVFSRSWAHGFPLLLRLDLHAKCMQVTDLERLFRI</sequence>
<evidence type="ECO:0000313" key="1">
    <source>
        <dbReference type="EMBL" id="ARP86654.1"/>
    </source>
</evidence>
<dbReference type="AlphaFoldDB" id="A0A1W6Z0C8"/>
<dbReference type="Proteomes" id="UP000194139">
    <property type="component" value="Chromosome"/>
</dbReference>
<organism evidence="1 2">
    <name type="scientific">Bordetella genomosp. 9</name>
    <dbReference type="NCBI Taxonomy" id="1416803"/>
    <lineage>
        <taxon>Bacteria</taxon>
        <taxon>Pseudomonadati</taxon>
        <taxon>Pseudomonadota</taxon>
        <taxon>Betaproteobacteria</taxon>
        <taxon>Burkholderiales</taxon>
        <taxon>Alcaligenaceae</taxon>
        <taxon>Bordetella</taxon>
    </lineage>
</organism>
<dbReference type="EMBL" id="CP021109">
    <property type="protein sequence ID" value="ARP86654.1"/>
    <property type="molecule type" value="Genomic_DNA"/>
</dbReference>